<dbReference type="OrthoDB" id="5325318at2759"/>
<dbReference type="KEGG" id="yli:2908154"/>
<evidence type="ECO:0000256" key="1">
    <source>
        <dbReference type="ARBA" id="ARBA00006484"/>
    </source>
</evidence>
<evidence type="ECO:0000313" key="5">
    <source>
        <dbReference type="EMBL" id="RDW29156.1"/>
    </source>
</evidence>
<dbReference type="PROSITE" id="PS00061">
    <property type="entry name" value="ADH_SHORT"/>
    <property type="match status" value="1"/>
</dbReference>
<dbReference type="VEuPathDB" id="FungiDB:YALI1_F02545g"/>
<keyword evidence="2" id="KW-0521">NADP</keyword>
<dbReference type="PRINTS" id="PR00080">
    <property type="entry name" value="SDRFAMILY"/>
</dbReference>
<evidence type="ECO:0000256" key="3">
    <source>
        <dbReference type="ARBA" id="ARBA00023002"/>
    </source>
</evidence>
<comment type="similarity">
    <text evidence="1">Belongs to the short-chain dehydrogenases/reductases (SDR) family.</text>
</comment>
<dbReference type="InterPro" id="IPR020904">
    <property type="entry name" value="Sc_DH/Rdtase_CS"/>
</dbReference>
<dbReference type="SMR" id="A0A1H6PXT6"/>
<dbReference type="VEuPathDB" id="FungiDB:YALI0_F01650g"/>
<evidence type="ECO:0000313" key="4">
    <source>
        <dbReference type="EMBL" id="AOW06498.1"/>
    </source>
</evidence>
<dbReference type="AlphaFoldDB" id="A0A1H6PXT6"/>
<sequence>MVSSAATSALPISAPYTFYPQARVPAPKKLVGLNAALEAQKNPEFEVKPEIFKEFSLPDGVAIVTGGNSGIGLEYSVCLAELGATVYCLDMPETPSEEFLACQSYVKRMPGNASLVFKRADVTDEETMNSLFQNIAETHGKIDVVIANAGVLGPRASCNEYPADWFRKVMDVNVTGVFITAQAASRQMIATKTSGSIIVTASMSGSIVNRDMPWCAYNASKAAAAHLVKSMAAELGQFEIRVNSISPGHIQTAMTDVCLDAEPGLGNQWAFQNPMGRLGGVSELRGVCAYLASSASSYTTGSDILVCGGHHVW</sequence>
<dbReference type="InterPro" id="IPR036291">
    <property type="entry name" value="NAD(P)-bd_dom_sf"/>
</dbReference>
<dbReference type="GeneID" id="2908154"/>
<dbReference type="EMBL" id="CP017558">
    <property type="protein sequence ID" value="AOW06498.1"/>
    <property type="molecule type" value="Genomic_DNA"/>
</dbReference>
<dbReference type="GO" id="GO:0016616">
    <property type="term" value="F:oxidoreductase activity, acting on the CH-OH group of donors, NAD or NADP as acceptor"/>
    <property type="evidence" value="ECO:0007669"/>
    <property type="project" value="UniProtKB-ARBA"/>
</dbReference>
<dbReference type="PANTHER" id="PTHR43008">
    <property type="entry name" value="BENZIL REDUCTASE"/>
    <property type="match status" value="1"/>
</dbReference>
<dbReference type="OMA" id="EYYRIDV"/>
<dbReference type="Gene3D" id="3.40.50.720">
    <property type="entry name" value="NAD(P)-binding Rossmann-like Domain"/>
    <property type="match status" value="1"/>
</dbReference>
<dbReference type="InterPro" id="IPR002347">
    <property type="entry name" value="SDR_fam"/>
</dbReference>
<proteinExistence type="inferred from homology"/>
<evidence type="ECO:0000256" key="2">
    <source>
        <dbReference type="ARBA" id="ARBA00022857"/>
    </source>
</evidence>
<reference evidence="4 6" key="1">
    <citation type="journal article" date="2016" name="PLoS ONE">
        <title>Sequence Assembly of Yarrowia lipolytica Strain W29/CLIB89 Shows Transposable Element Diversity.</title>
        <authorList>
            <person name="Magnan C."/>
            <person name="Yu J."/>
            <person name="Chang I."/>
            <person name="Jahn E."/>
            <person name="Kanomata Y."/>
            <person name="Wu J."/>
            <person name="Zeller M."/>
            <person name="Oakes M."/>
            <person name="Baldi P."/>
            <person name="Sandmeyer S."/>
        </authorList>
    </citation>
    <scope>NUCLEOTIDE SEQUENCE [LARGE SCALE GENOMIC DNA]</scope>
    <source>
        <strain evidence="4">CLIB89</strain>
        <strain evidence="6">CLIB89(W29)</strain>
    </source>
</reference>
<dbReference type="Pfam" id="PF13561">
    <property type="entry name" value="adh_short_C2"/>
    <property type="match status" value="1"/>
</dbReference>
<dbReference type="PANTHER" id="PTHR43008:SF4">
    <property type="entry name" value="CHAIN DEHYDROGENASE, PUTATIVE (AFU_ORTHOLOGUE AFUA_4G08710)-RELATED"/>
    <property type="match status" value="1"/>
</dbReference>
<evidence type="ECO:0000313" key="6">
    <source>
        <dbReference type="Proteomes" id="UP000182444"/>
    </source>
</evidence>
<organism evidence="4 6">
    <name type="scientific">Yarrowia lipolytica</name>
    <name type="common">Candida lipolytica</name>
    <dbReference type="NCBI Taxonomy" id="4952"/>
    <lineage>
        <taxon>Eukaryota</taxon>
        <taxon>Fungi</taxon>
        <taxon>Dikarya</taxon>
        <taxon>Ascomycota</taxon>
        <taxon>Saccharomycotina</taxon>
        <taxon>Dipodascomycetes</taxon>
        <taxon>Dipodascales</taxon>
        <taxon>Dipodascales incertae sedis</taxon>
        <taxon>Yarrowia</taxon>
    </lineage>
</organism>
<dbReference type="SUPFAM" id="SSF51735">
    <property type="entry name" value="NAD(P)-binding Rossmann-fold domains"/>
    <property type="match status" value="1"/>
</dbReference>
<accession>A0A1H6PXT6</accession>
<dbReference type="PRINTS" id="PR00081">
    <property type="entry name" value="GDHRDH"/>
</dbReference>
<dbReference type="Proteomes" id="UP000256601">
    <property type="component" value="Unassembled WGS sequence"/>
</dbReference>
<gene>
    <name evidence="5" type="ORF">B0I71DRAFT_167859</name>
    <name evidence="4" type="ORF">YALI1_F02545g</name>
</gene>
<dbReference type="Proteomes" id="UP000182444">
    <property type="component" value="Chromosome 1F"/>
</dbReference>
<evidence type="ECO:0000313" key="7">
    <source>
        <dbReference type="Proteomes" id="UP000256601"/>
    </source>
</evidence>
<dbReference type="EMBL" id="KZ857324">
    <property type="protein sequence ID" value="RDW29156.1"/>
    <property type="molecule type" value="Genomic_DNA"/>
</dbReference>
<dbReference type="RefSeq" id="XP_504870.1">
    <property type="nucleotide sequence ID" value="XM_504870.1"/>
</dbReference>
<protein>
    <submittedName>
        <fullName evidence="4">Uncharacterized protein</fullName>
    </submittedName>
</protein>
<name>A0A1H6PXT6_YARLL</name>
<keyword evidence="3" id="KW-0560">Oxidoreductase</keyword>
<dbReference type="eggNOG" id="KOG0725">
    <property type="taxonomic scope" value="Eukaryota"/>
</dbReference>
<dbReference type="FunFam" id="3.40.50.720:FF:000245">
    <property type="entry name" value="Short chain dehydrogenase, putative"/>
    <property type="match status" value="1"/>
</dbReference>
<reference evidence="5 7" key="2">
    <citation type="submission" date="2018-07" db="EMBL/GenBank/DDBJ databases">
        <title>Draft Genome Assemblies for Five Robust Yarrowia lipolytica Strains Exhibiting High Lipid Production and Pentose Sugar Utilization and Sugar Alcohol Secretion from Undetoxified Lignocellulosic Biomass Hydrolysates.</title>
        <authorList>
            <consortium name="DOE Joint Genome Institute"/>
            <person name="Walker C."/>
            <person name="Ryu S."/>
            <person name="Na H."/>
            <person name="Zane M."/>
            <person name="LaButti K."/>
            <person name="Lipzen A."/>
            <person name="Haridas S."/>
            <person name="Barry K."/>
            <person name="Grigoriev I.V."/>
            <person name="Quarterman J."/>
            <person name="Slininger P."/>
            <person name="Dien B."/>
            <person name="Trinh C.T."/>
        </authorList>
    </citation>
    <scope>NUCLEOTIDE SEQUENCE [LARGE SCALE GENOMIC DNA]</scope>
    <source>
        <strain evidence="5 7">YB392</strain>
    </source>
</reference>
<dbReference type="GO" id="GO:0050664">
    <property type="term" value="F:oxidoreductase activity, acting on NAD(P)H, oxygen as acceptor"/>
    <property type="evidence" value="ECO:0007669"/>
    <property type="project" value="TreeGrafter"/>
</dbReference>